<evidence type="ECO:0000256" key="7">
    <source>
        <dbReference type="ARBA" id="ARBA00022989"/>
    </source>
</evidence>
<comment type="subcellular location">
    <subcellularLocation>
        <location evidence="1 9">Cell membrane</location>
        <topology evidence="1 9">Multi-pass membrane protein</topology>
    </subcellularLocation>
</comment>
<dbReference type="InterPro" id="IPR000515">
    <property type="entry name" value="MetI-like"/>
</dbReference>
<comment type="caution">
    <text evidence="11">The sequence shown here is derived from an EMBL/GenBank/DDBJ whole genome shotgun (WGS) entry which is preliminary data.</text>
</comment>
<evidence type="ECO:0000256" key="8">
    <source>
        <dbReference type="ARBA" id="ARBA00023136"/>
    </source>
</evidence>
<feature type="transmembrane region" description="Helical" evidence="9">
    <location>
        <begin position="243"/>
        <end position="268"/>
    </location>
</feature>
<feature type="transmembrane region" description="Helical" evidence="9">
    <location>
        <begin position="14"/>
        <end position="36"/>
    </location>
</feature>
<keyword evidence="5" id="KW-0571">Peptide transport</keyword>
<dbReference type="EMBL" id="JBHUIJ010000010">
    <property type="protein sequence ID" value="MFD2237641.1"/>
    <property type="molecule type" value="Genomic_DNA"/>
</dbReference>
<evidence type="ECO:0000256" key="3">
    <source>
        <dbReference type="ARBA" id="ARBA00022475"/>
    </source>
</evidence>
<keyword evidence="12" id="KW-1185">Reference proteome</keyword>
<evidence type="ECO:0000259" key="10">
    <source>
        <dbReference type="PROSITE" id="PS50928"/>
    </source>
</evidence>
<feature type="domain" description="ABC transmembrane type-1" evidence="10">
    <location>
        <begin position="76"/>
        <end position="265"/>
    </location>
</feature>
<dbReference type="InterPro" id="IPR035906">
    <property type="entry name" value="MetI-like_sf"/>
</dbReference>
<evidence type="ECO:0000256" key="9">
    <source>
        <dbReference type="RuleBase" id="RU363032"/>
    </source>
</evidence>
<dbReference type="InterPro" id="IPR050366">
    <property type="entry name" value="BP-dependent_transpt_permease"/>
</dbReference>
<evidence type="ECO:0000256" key="6">
    <source>
        <dbReference type="ARBA" id="ARBA00022927"/>
    </source>
</evidence>
<accession>A0ABW5CLM7</accession>
<reference evidence="12" key="1">
    <citation type="journal article" date="2019" name="Int. J. Syst. Evol. Microbiol.">
        <title>The Global Catalogue of Microorganisms (GCM) 10K type strain sequencing project: providing services to taxonomists for standard genome sequencing and annotation.</title>
        <authorList>
            <consortium name="The Broad Institute Genomics Platform"/>
            <consortium name="The Broad Institute Genome Sequencing Center for Infectious Disease"/>
            <person name="Wu L."/>
            <person name="Ma J."/>
        </authorList>
    </citation>
    <scope>NUCLEOTIDE SEQUENCE [LARGE SCALE GENOMIC DNA]</scope>
    <source>
        <strain evidence="12">ZS-35-S2</strain>
    </source>
</reference>
<organism evidence="11 12">
    <name type="scientific">Aureimonas populi</name>
    <dbReference type="NCBI Taxonomy" id="1701758"/>
    <lineage>
        <taxon>Bacteria</taxon>
        <taxon>Pseudomonadati</taxon>
        <taxon>Pseudomonadota</taxon>
        <taxon>Alphaproteobacteria</taxon>
        <taxon>Hyphomicrobiales</taxon>
        <taxon>Aurantimonadaceae</taxon>
        <taxon>Aureimonas</taxon>
    </lineage>
</organism>
<dbReference type="Gene3D" id="1.10.3720.10">
    <property type="entry name" value="MetI-like"/>
    <property type="match status" value="1"/>
</dbReference>
<comment type="similarity">
    <text evidence="9">Belongs to the binding-protein-dependent transport system permease family.</text>
</comment>
<dbReference type="CDD" id="cd06261">
    <property type="entry name" value="TM_PBP2"/>
    <property type="match status" value="1"/>
</dbReference>
<dbReference type="PANTHER" id="PTHR43386">
    <property type="entry name" value="OLIGOPEPTIDE TRANSPORT SYSTEM PERMEASE PROTEIN APPC"/>
    <property type="match status" value="1"/>
</dbReference>
<keyword evidence="3" id="KW-1003">Cell membrane</keyword>
<evidence type="ECO:0000313" key="11">
    <source>
        <dbReference type="EMBL" id="MFD2237641.1"/>
    </source>
</evidence>
<keyword evidence="4 9" id="KW-0812">Transmembrane</keyword>
<dbReference type="Pfam" id="PF00528">
    <property type="entry name" value="BPD_transp_1"/>
    <property type="match status" value="1"/>
</dbReference>
<keyword evidence="6" id="KW-0653">Protein transport</keyword>
<dbReference type="SUPFAM" id="SSF161098">
    <property type="entry name" value="MetI-like"/>
    <property type="match status" value="1"/>
</dbReference>
<feature type="transmembrane region" description="Helical" evidence="9">
    <location>
        <begin position="111"/>
        <end position="134"/>
    </location>
</feature>
<evidence type="ECO:0000256" key="1">
    <source>
        <dbReference type="ARBA" id="ARBA00004651"/>
    </source>
</evidence>
<feature type="transmembrane region" description="Helical" evidence="9">
    <location>
        <begin position="80"/>
        <end position="99"/>
    </location>
</feature>
<dbReference type="RefSeq" id="WP_209738376.1">
    <property type="nucleotide sequence ID" value="NZ_CP072611.1"/>
</dbReference>
<proteinExistence type="inferred from homology"/>
<dbReference type="Proteomes" id="UP001597371">
    <property type="component" value="Unassembled WGS sequence"/>
</dbReference>
<protein>
    <submittedName>
        <fullName evidence="11">ABC transporter permease</fullName>
    </submittedName>
</protein>
<evidence type="ECO:0000256" key="5">
    <source>
        <dbReference type="ARBA" id="ARBA00022856"/>
    </source>
</evidence>
<keyword evidence="7 9" id="KW-1133">Transmembrane helix</keyword>
<feature type="transmembrane region" description="Helical" evidence="9">
    <location>
        <begin position="140"/>
        <end position="158"/>
    </location>
</feature>
<name>A0ABW5CLM7_9HYPH</name>
<dbReference type="PANTHER" id="PTHR43386:SF1">
    <property type="entry name" value="D,D-DIPEPTIDE TRANSPORT SYSTEM PERMEASE PROTEIN DDPC-RELATED"/>
    <property type="match status" value="1"/>
</dbReference>
<keyword evidence="2 9" id="KW-0813">Transport</keyword>
<keyword evidence="8 9" id="KW-0472">Membrane</keyword>
<dbReference type="PROSITE" id="PS50928">
    <property type="entry name" value="ABC_TM1"/>
    <property type="match status" value="1"/>
</dbReference>
<evidence type="ECO:0000256" key="2">
    <source>
        <dbReference type="ARBA" id="ARBA00022448"/>
    </source>
</evidence>
<gene>
    <name evidence="11" type="ORF">ACFSKQ_09195</name>
</gene>
<evidence type="ECO:0000313" key="12">
    <source>
        <dbReference type="Proteomes" id="UP001597371"/>
    </source>
</evidence>
<evidence type="ECO:0000256" key="4">
    <source>
        <dbReference type="ARBA" id="ARBA00022692"/>
    </source>
</evidence>
<sequence>MLLYRLRAFLGSRVNAWIGVLLIVALVLAALIGMIGTPHDPLVPDFRARLAAPGEGYLLGTDQFGRDVLSRMLIGARESLAIAALSAGLAVFLGVLIGATSSFFGGWPDRIVSACLDALMAFPGLLLAMAIIAVIGPGKYGVIFALSLAYTPAVVRVVRSAVLSIREREYVDASRALGNGDLVTIVRHVIPNCVGPLTVMGSSLFASALLSESALSFLGIGVPPPYPTWGGMLADARQFAGSAPWLVVAPGVAISATLLGANMLGDALRDFFDPRMER</sequence>